<keyword evidence="3" id="KW-1185">Reference proteome</keyword>
<dbReference type="AlphaFoldDB" id="A0A4Z2I2R4"/>
<reference evidence="2 3" key="1">
    <citation type="submission" date="2019-03" db="EMBL/GenBank/DDBJ databases">
        <title>First draft genome of Liparis tanakae, snailfish: a comprehensive survey of snailfish specific genes.</title>
        <authorList>
            <person name="Kim W."/>
            <person name="Song I."/>
            <person name="Jeong J.-H."/>
            <person name="Kim D."/>
            <person name="Kim S."/>
            <person name="Ryu S."/>
            <person name="Song J.Y."/>
            <person name="Lee S.K."/>
        </authorList>
    </citation>
    <scope>NUCLEOTIDE SEQUENCE [LARGE SCALE GENOMIC DNA]</scope>
    <source>
        <tissue evidence="2">Muscle</tissue>
    </source>
</reference>
<feature type="region of interest" description="Disordered" evidence="1">
    <location>
        <begin position="64"/>
        <end position="86"/>
    </location>
</feature>
<evidence type="ECO:0000313" key="3">
    <source>
        <dbReference type="Proteomes" id="UP000314294"/>
    </source>
</evidence>
<evidence type="ECO:0000313" key="2">
    <source>
        <dbReference type="EMBL" id="TNN72120.1"/>
    </source>
</evidence>
<protein>
    <submittedName>
        <fullName evidence="2">Uncharacterized protein</fullName>
    </submittedName>
</protein>
<comment type="caution">
    <text evidence="2">The sequence shown here is derived from an EMBL/GenBank/DDBJ whole genome shotgun (WGS) entry which is preliminary data.</text>
</comment>
<dbReference type="Proteomes" id="UP000314294">
    <property type="component" value="Unassembled WGS sequence"/>
</dbReference>
<name>A0A4Z2I2R4_9TELE</name>
<proteinExistence type="predicted"/>
<accession>A0A4Z2I2R4</accession>
<evidence type="ECO:0000256" key="1">
    <source>
        <dbReference type="SAM" id="MobiDB-lite"/>
    </source>
</evidence>
<gene>
    <name evidence="2" type="ORF">EYF80_017697</name>
</gene>
<dbReference type="EMBL" id="SRLO01000142">
    <property type="protein sequence ID" value="TNN72120.1"/>
    <property type="molecule type" value="Genomic_DNA"/>
</dbReference>
<feature type="compositionally biased region" description="Basic and acidic residues" evidence="1">
    <location>
        <begin position="64"/>
        <end position="84"/>
    </location>
</feature>
<sequence>MYLTCNCQPHHHHHHHHHPFDSPPPPPLLNAASFSYILTPAFPPPTAFTVHRSLEFKEKSIRRSNFEHEHEEKEKKDERERKGESGVLPSVHLAMSLTCHVKRSTLTSVPSSKDTRQVMTAFASPAAGMCVVARWASRKRVFSACFRMERRPSVLRRKLSMMGEREGYTWRRRESFEFVFVNCADLQHCDIF</sequence>
<organism evidence="2 3">
    <name type="scientific">Liparis tanakae</name>
    <name type="common">Tanaka's snailfish</name>
    <dbReference type="NCBI Taxonomy" id="230148"/>
    <lineage>
        <taxon>Eukaryota</taxon>
        <taxon>Metazoa</taxon>
        <taxon>Chordata</taxon>
        <taxon>Craniata</taxon>
        <taxon>Vertebrata</taxon>
        <taxon>Euteleostomi</taxon>
        <taxon>Actinopterygii</taxon>
        <taxon>Neopterygii</taxon>
        <taxon>Teleostei</taxon>
        <taxon>Neoteleostei</taxon>
        <taxon>Acanthomorphata</taxon>
        <taxon>Eupercaria</taxon>
        <taxon>Perciformes</taxon>
        <taxon>Cottioidei</taxon>
        <taxon>Cottales</taxon>
        <taxon>Liparidae</taxon>
        <taxon>Liparis</taxon>
    </lineage>
</organism>